<keyword evidence="6 11" id="KW-0067">ATP-binding</keyword>
<dbReference type="PANTHER" id="PTHR11933:SF5">
    <property type="entry name" value="MITOCHONDRIAL TRNA-SPECIFIC 2-THIOURIDYLASE 1"/>
    <property type="match status" value="1"/>
</dbReference>
<evidence type="ECO:0000256" key="3">
    <source>
        <dbReference type="ARBA" id="ARBA00022679"/>
    </source>
</evidence>
<dbReference type="PANTHER" id="PTHR11933">
    <property type="entry name" value="TRNA 5-METHYLAMINOMETHYL-2-THIOURIDYLATE -METHYLTRANSFERASE"/>
    <property type="match status" value="1"/>
</dbReference>
<comment type="caution">
    <text evidence="11">Lacks conserved residue(s) required for the propagation of feature annotation.</text>
</comment>
<keyword evidence="3 11" id="KW-0808">Transferase</keyword>
<dbReference type="InterPro" id="IPR046885">
    <property type="entry name" value="MnmA-like_C"/>
</dbReference>
<gene>
    <name evidence="11 14" type="primary">mnmA</name>
    <name evidence="14" type="ORF">CAGA_11250</name>
</gene>
<evidence type="ECO:0000256" key="5">
    <source>
        <dbReference type="ARBA" id="ARBA00022741"/>
    </source>
</evidence>
<dbReference type="NCBIfam" id="TIGR00420">
    <property type="entry name" value="trmU"/>
    <property type="match status" value="1"/>
</dbReference>
<dbReference type="InterPro" id="IPR014729">
    <property type="entry name" value="Rossmann-like_a/b/a_fold"/>
</dbReference>
<feature type="active site" description="Nucleophile" evidence="11">
    <location>
        <position position="103"/>
    </location>
</feature>
<evidence type="ECO:0000313" key="14">
    <source>
        <dbReference type="EMBL" id="TGJ77049.1"/>
    </source>
</evidence>
<comment type="catalytic activity">
    <reaction evidence="9 11">
        <text>S-sulfanyl-L-cysteinyl-[protein] + uridine(34) in tRNA + AH2 + ATP = 2-thiouridine(34) in tRNA + L-cysteinyl-[protein] + A + AMP + diphosphate + H(+)</text>
        <dbReference type="Rhea" id="RHEA:47032"/>
        <dbReference type="Rhea" id="RHEA-COMP:10131"/>
        <dbReference type="Rhea" id="RHEA-COMP:11726"/>
        <dbReference type="Rhea" id="RHEA-COMP:11727"/>
        <dbReference type="Rhea" id="RHEA-COMP:11728"/>
        <dbReference type="ChEBI" id="CHEBI:13193"/>
        <dbReference type="ChEBI" id="CHEBI:15378"/>
        <dbReference type="ChEBI" id="CHEBI:17499"/>
        <dbReference type="ChEBI" id="CHEBI:29950"/>
        <dbReference type="ChEBI" id="CHEBI:30616"/>
        <dbReference type="ChEBI" id="CHEBI:33019"/>
        <dbReference type="ChEBI" id="CHEBI:61963"/>
        <dbReference type="ChEBI" id="CHEBI:65315"/>
        <dbReference type="ChEBI" id="CHEBI:87170"/>
        <dbReference type="ChEBI" id="CHEBI:456215"/>
        <dbReference type="EC" id="2.8.1.13"/>
    </reaction>
</comment>
<keyword evidence="8" id="KW-1015">Disulfide bond</keyword>
<dbReference type="Proteomes" id="UP000297714">
    <property type="component" value="Unassembled WGS sequence"/>
</dbReference>
<comment type="caution">
    <text evidence="14">The sequence shown here is derived from an EMBL/GenBank/DDBJ whole genome shotgun (WGS) entry which is preliminary data.</text>
</comment>
<dbReference type="Pfam" id="PF20258">
    <property type="entry name" value="tRNA_Me_trans_C"/>
    <property type="match status" value="1"/>
</dbReference>
<dbReference type="Pfam" id="PF03054">
    <property type="entry name" value="tRNA_Me_trans"/>
    <property type="match status" value="1"/>
</dbReference>
<feature type="binding site" evidence="11">
    <location>
        <begin position="8"/>
        <end position="15"/>
    </location>
    <ligand>
        <name>ATP</name>
        <dbReference type="ChEBI" id="CHEBI:30616"/>
    </ligand>
</feature>
<dbReference type="CDD" id="cd01998">
    <property type="entry name" value="MnmA_TRMU-like"/>
    <property type="match status" value="1"/>
</dbReference>
<dbReference type="Gene3D" id="2.40.30.10">
    <property type="entry name" value="Translation factors"/>
    <property type="match status" value="1"/>
</dbReference>
<keyword evidence="1 11" id="KW-0963">Cytoplasm</keyword>
<keyword evidence="15" id="KW-1185">Reference proteome</keyword>
<dbReference type="InterPro" id="IPR004506">
    <property type="entry name" value="MnmA-like"/>
</dbReference>
<evidence type="ECO:0000259" key="13">
    <source>
        <dbReference type="Pfam" id="PF20259"/>
    </source>
</evidence>
<keyword evidence="2 11" id="KW-0820">tRNA-binding</keyword>
<feature type="domain" description="tRNA-specific 2-thiouridylase MnmA-like central" evidence="13">
    <location>
        <begin position="209"/>
        <end position="271"/>
    </location>
</feature>
<feature type="site" description="Interaction with tRNA" evidence="11">
    <location>
        <position position="338"/>
    </location>
</feature>
<protein>
    <recommendedName>
        <fullName evidence="11">tRNA-specific 2-thiouridylase MnmA</fullName>
        <ecNumber evidence="11">2.8.1.13</ecNumber>
    </recommendedName>
</protein>
<reference evidence="14 15" key="1">
    <citation type="submission" date="2019-04" db="EMBL/GenBank/DDBJ databases">
        <authorList>
            <person name="Poehlein A."/>
            <person name="Bengelsdorf F.R."/>
            <person name="Duerre P."/>
            <person name="Daniel R."/>
        </authorList>
    </citation>
    <scope>NUCLEOTIDE SEQUENCE [LARGE SCALE GENOMIC DNA]</scope>
    <source>
        <strain evidence="14 15">BS-1</strain>
    </source>
</reference>
<organism evidence="14 15">
    <name type="scientific">Caproiciproducens galactitolivorans</name>
    <dbReference type="NCBI Taxonomy" id="642589"/>
    <lineage>
        <taxon>Bacteria</taxon>
        <taxon>Bacillati</taxon>
        <taxon>Bacillota</taxon>
        <taxon>Clostridia</taxon>
        <taxon>Eubacteriales</taxon>
        <taxon>Acutalibacteraceae</taxon>
        <taxon>Caproiciproducens</taxon>
    </lineage>
</organism>
<keyword evidence="4 11" id="KW-0819">tRNA processing</keyword>
<evidence type="ECO:0000256" key="6">
    <source>
        <dbReference type="ARBA" id="ARBA00022840"/>
    </source>
</evidence>
<dbReference type="Gene3D" id="2.30.30.280">
    <property type="entry name" value="Adenine nucleotide alpha hydrolases-like domains"/>
    <property type="match status" value="1"/>
</dbReference>
<accession>A0A4Z0XZL1</accession>
<dbReference type="RefSeq" id="WP_135658662.1">
    <property type="nucleotide sequence ID" value="NZ_SRMQ01000003.1"/>
</dbReference>
<dbReference type="GO" id="GO:0002143">
    <property type="term" value="P:tRNA wobble position uridine thiolation"/>
    <property type="evidence" value="ECO:0007669"/>
    <property type="project" value="TreeGrafter"/>
</dbReference>
<proteinExistence type="inferred from homology"/>
<dbReference type="OrthoDB" id="9800696at2"/>
<comment type="subcellular location">
    <subcellularLocation>
        <location evidence="11">Cytoplasm</location>
    </subcellularLocation>
</comment>
<feature type="active site" description="Cysteine persulfide intermediate" evidence="11">
    <location>
        <position position="199"/>
    </location>
</feature>
<feature type="binding site" evidence="11">
    <location>
        <position position="127"/>
    </location>
    <ligand>
        <name>ATP</name>
        <dbReference type="ChEBI" id="CHEBI:30616"/>
    </ligand>
</feature>
<name>A0A4Z0XZL1_9FIRM</name>
<dbReference type="FunFam" id="2.30.30.280:FF:000001">
    <property type="entry name" value="tRNA-specific 2-thiouridylase MnmA"/>
    <property type="match status" value="1"/>
</dbReference>
<evidence type="ECO:0000256" key="9">
    <source>
        <dbReference type="ARBA" id="ARBA00051542"/>
    </source>
</evidence>
<keyword evidence="7 11" id="KW-0694">RNA-binding</keyword>
<evidence type="ECO:0000313" key="15">
    <source>
        <dbReference type="Proteomes" id="UP000297714"/>
    </source>
</evidence>
<dbReference type="GO" id="GO:0005737">
    <property type="term" value="C:cytoplasm"/>
    <property type="evidence" value="ECO:0007669"/>
    <property type="project" value="UniProtKB-SubCell"/>
</dbReference>
<evidence type="ECO:0000256" key="11">
    <source>
        <dbReference type="HAMAP-Rule" id="MF_00144"/>
    </source>
</evidence>
<feature type="domain" description="tRNA-specific 2-thiouridylase MnmA-like C-terminal" evidence="12">
    <location>
        <begin position="280"/>
        <end position="354"/>
    </location>
</feature>
<dbReference type="EC" id="2.8.1.13" evidence="11"/>
<dbReference type="EMBL" id="SRMQ01000003">
    <property type="protein sequence ID" value="TGJ77049.1"/>
    <property type="molecule type" value="Genomic_DNA"/>
</dbReference>
<dbReference type="InterPro" id="IPR046884">
    <property type="entry name" value="MnmA-like_central"/>
</dbReference>
<dbReference type="FunFam" id="2.40.30.10:FF:000023">
    <property type="entry name" value="tRNA-specific 2-thiouridylase MnmA"/>
    <property type="match status" value="1"/>
</dbReference>
<dbReference type="Gene3D" id="3.40.50.620">
    <property type="entry name" value="HUPs"/>
    <property type="match status" value="1"/>
</dbReference>
<dbReference type="GO" id="GO:0005524">
    <property type="term" value="F:ATP binding"/>
    <property type="evidence" value="ECO:0007669"/>
    <property type="project" value="UniProtKB-KW"/>
</dbReference>
<dbReference type="HAMAP" id="MF_00144">
    <property type="entry name" value="tRNA_thiouridyl_MnmA"/>
    <property type="match status" value="1"/>
</dbReference>
<feature type="region of interest" description="Interaction with tRNA" evidence="11">
    <location>
        <begin position="305"/>
        <end position="306"/>
    </location>
</feature>
<evidence type="ECO:0000256" key="8">
    <source>
        <dbReference type="ARBA" id="ARBA00023157"/>
    </source>
</evidence>
<dbReference type="GO" id="GO:0103016">
    <property type="term" value="F:tRNA-uridine 2-sulfurtransferase activity"/>
    <property type="evidence" value="ECO:0007669"/>
    <property type="project" value="UniProtKB-EC"/>
</dbReference>
<evidence type="ECO:0000256" key="1">
    <source>
        <dbReference type="ARBA" id="ARBA00022490"/>
    </source>
</evidence>
<comment type="function">
    <text evidence="10 11">Catalyzes the 2-thiolation of uridine at the wobble position (U34) of tRNA, leading to the formation of s(2)U34.</text>
</comment>
<dbReference type="AlphaFoldDB" id="A0A4Z0XZL1"/>
<feature type="site" description="Interaction with tRNA" evidence="11">
    <location>
        <position position="128"/>
    </location>
</feature>
<evidence type="ECO:0000256" key="10">
    <source>
        <dbReference type="ARBA" id="ARBA00056575"/>
    </source>
</evidence>
<dbReference type="Pfam" id="PF20259">
    <property type="entry name" value="tRNA_Me_trans_M"/>
    <property type="match status" value="1"/>
</dbReference>
<dbReference type="FunFam" id="3.40.50.620:FF:000115">
    <property type="entry name" value="tRNA-specific 2-thiouridylase MnmA"/>
    <property type="match status" value="1"/>
</dbReference>
<feature type="binding site" evidence="11">
    <location>
        <position position="34"/>
    </location>
    <ligand>
        <name>ATP</name>
        <dbReference type="ChEBI" id="CHEBI:30616"/>
    </ligand>
</feature>
<dbReference type="GO" id="GO:0000049">
    <property type="term" value="F:tRNA binding"/>
    <property type="evidence" value="ECO:0007669"/>
    <property type="project" value="UniProtKB-KW"/>
</dbReference>
<feature type="region of interest" description="Interaction with tRNA" evidence="11">
    <location>
        <begin position="149"/>
        <end position="151"/>
    </location>
</feature>
<evidence type="ECO:0000256" key="7">
    <source>
        <dbReference type="ARBA" id="ARBA00022884"/>
    </source>
</evidence>
<dbReference type="NCBIfam" id="NF001138">
    <property type="entry name" value="PRK00143.1"/>
    <property type="match status" value="1"/>
</dbReference>
<keyword evidence="5 11" id="KW-0547">Nucleotide-binding</keyword>
<evidence type="ECO:0000256" key="2">
    <source>
        <dbReference type="ARBA" id="ARBA00022555"/>
    </source>
</evidence>
<dbReference type="SUPFAM" id="SSF52402">
    <property type="entry name" value="Adenine nucleotide alpha hydrolases-like"/>
    <property type="match status" value="1"/>
</dbReference>
<evidence type="ECO:0000256" key="4">
    <source>
        <dbReference type="ARBA" id="ARBA00022694"/>
    </source>
</evidence>
<evidence type="ECO:0000259" key="12">
    <source>
        <dbReference type="Pfam" id="PF20258"/>
    </source>
</evidence>
<sequence>MKKRVMLGMSGGVDSSVAALLLLKAGYDVTGVTLRLRPDKYMQQSAAGGCCSLDDIDDARRVAYKLGIDHLVLNFTELFEKNVIDYFAAQYEAGLTPNPCIACNRHIKFDAMLRRARELDFDYIATGHYAVIEQNAAGRWILRKAPASKDQSYVLYSFTQDQLSHTLMPLGRYTKPQARALAEEARLPVAHKPDSQEICFVENNDYAGFIERYTGKTAPQGNFVDADGNILGRHRGITHYTIGQRKGLGVSFGKPMYVTKIDTVHNEVTLGEEGSQYRSSLVAADLNFIPFDTLETEMDVTAKVRYQAAPAKARLIPLEGGRIRVDFKEAQRAVTPGQAVVFYDGDLVVGGGTIQADE</sequence>
<comment type="similarity">
    <text evidence="11">Belongs to the MnmA/TRMU family.</text>
</comment>
<dbReference type="InterPro" id="IPR023382">
    <property type="entry name" value="MnmA-like_central_sf"/>
</dbReference>